<sequence>MTYTVPQELLEIILEKAPYDLIVGIPSYNNAETIRYVTETAAKGLTEFFPGYKACIINSDGGSSDETRETFLKSNTGNVDLYSFVYEGISGKGTAMRSILEIAAEAGAKAVVFLDSDLRSVQPFWIERLINPILSGKTSYVTPYYIRHKYDGTITNSICYPLTSTLYGQKVRQPIGGDFGVGREMIEIYTNKDPQIWESDISRFGIDIWMTTTAINESKLPVYQASLGAKIHDVKDPGKQLGKMFKEVVGTLFSLMETYKNNWSKTSSLKNSPIYGEFLEITPEPINVDIDNLINSCKKGITNNKEEIESIFSYEISEKIFEIASSSGRVDEDTWISVIFELSNAYRKPDLRDKIIKILVPIYFGKTADFVIKTTHMNQKEAEKEIEKLLEKFIERKGELTKIWKI</sequence>
<protein>
    <submittedName>
        <fullName evidence="8">Glycosyltransferase</fullName>
    </submittedName>
</protein>
<dbReference type="Gene3D" id="3.90.550.10">
    <property type="entry name" value="Spore Coat Polysaccharide Biosynthesis Protein SpsA, Chain A"/>
    <property type="match status" value="1"/>
</dbReference>
<dbReference type="InterPro" id="IPR001173">
    <property type="entry name" value="Glyco_trans_2-like"/>
</dbReference>
<evidence type="ECO:0000256" key="1">
    <source>
        <dbReference type="ARBA" id="ARBA00001946"/>
    </source>
</evidence>
<evidence type="ECO:0000256" key="5">
    <source>
        <dbReference type="ARBA" id="ARBA00022842"/>
    </source>
</evidence>
<keyword evidence="3" id="KW-0328">Glycosyltransferase</keyword>
<feature type="domain" description="Glycosyltransferase 2-like" evidence="7">
    <location>
        <begin position="23"/>
        <end position="153"/>
    </location>
</feature>
<keyword evidence="5" id="KW-0460">Magnesium</keyword>
<feature type="coiled-coil region" evidence="6">
    <location>
        <begin position="372"/>
        <end position="399"/>
    </location>
</feature>
<dbReference type="EMBL" id="CP071446">
    <property type="protein sequence ID" value="QTA38324.1"/>
    <property type="molecule type" value="Genomic_DNA"/>
</dbReference>
<evidence type="ECO:0000256" key="3">
    <source>
        <dbReference type="ARBA" id="ARBA00022676"/>
    </source>
</evidence>
<accession>A0ABX7S7Y7</accession>
<evidence type="ECO:0000256" key="2">
    <source>
        <dbReference type="ARBA" id="ARBA00006739"/>
    </source>
</evidence>
<evidence type="ECO:0000256" key="4">
    <source>
        <dbReference type="ARBA" id="ARBA00022679"/>
    </source>
</evidence>
<dbReference type="SUPFAM" id="SSF53448">
    <property type="entry name" value="Nucleotide-diphospho-sugar transferases"/>
    <property type="match status" value="1"/>
</dbReference>
<dbReference type="PANTHER" id="PTHR48090:SF10">
    <property type="entry name" value="GLUCOSYL-3-PHOSPHOGLYCERATE SYNTHASE"/>
    <property type="match status" value="1"/>
</dbReference>
<name>A0ABX7S7Y7_9BACT</name>
<dbReference type="PANTHER" id="PTHR48090">
    <property type="entry name" value="UNDECAPRENYL-PHOSPHATE 4-DEOXY-4-FORMAMIDO-L-ARABINOSE TRANSFERASE-RELATED"/>
    <property type="match status" value="1"/>
</dbReference>
<evidence type="ECO:0000259" key="7">
    <source>
        <dbReference type="Pfam" id="PF00535"/>
    </source>
</evidence>
<keyword evidence="6" id="KW-0175">Coiled coil</keyword>
<keyword evidence="9" id="KW-1185">Reference proteome</keyword>
<comment type="similarity">
    <text evidence="2">Belongs to the glycosyltransferase 2 family.</text>
</comment>
<dbReference type="RefSeq" id="WP_207567043.1">
    <property type="nucleotide sequence ID" value="NZ_CP071446.1"/>
</dbReference>
<reference evidence="8 9" key="1">
    <citation type="submission" date="2021-03" db="EMBL/GenBank/DDBJ databases">
        <title>Thermosipho ferrireducens sp.nov., an anaerobic thermophilic iron-reducing bacterium isolated from a deep-sea hydrothermal sulfide deposits.</title>
        <authorList>
            <person name="Zeng X."/>
            <person name="Chen Y."/>
            <person name="Shao Z."/>
        </authorList>
    </citation>
    <scope>NUCLEOTIDE SEQUENCE [LARGE SCALE GENOMIC DNA]</scope>
    <source>
        <strain evidence="8 9">JL129W03</strain>
    </source>
</reference>
<dbReference type="InterPro" id="IPR029044">
    <property type="entry name" value="Nucleotide-diphossugar_trans"/>
</dbReference>
<gene>
    <name evidence="8" type="ORF">JYK00_01955</name>
</gene>
<dbReference type="Proteomes" id="UP000671862">
    <property type="component" value="Chromosome"/>
</dbReference>
<organism evidence="8 9">
    <name type="scientific">Thermosipho ferrireducens</name>
    <dbReference type="NCBI Taxonomy" id="2571116"/>
    <lineage>
        <taxon>Bacteria</taxon>
        <taxon>Thermotogati</taxon>
        <taxon>Thermotogota</taxon>
        <taxon>Thermotogae</taxon>
        <taxon>Thermotogales</taxon>
        <taxon>Fervidobacteriaceae</taxon>
        <taxon>Thermosipho</taxon>
    </lineage>
</organism>
<dbReference type="Pfam" id="PF00535">
    <property type="entry name" value="Glycos_transf_2"/>
    <property type="match status" value="1"/>
</dbReference>
<evidence type="ECO:0000256" key="6">
    <source>
        <dbReference type="SAM" id="Coils"/>
    </source>
</evidence>
<evidence type="ECO:0000313" key="8">
    <source>
        <dbReference type="EMBL" id="QTA38324.1"/>
    </source>
</evidence>
<proteinExistence type="inferred from homology"/>
<comment type="cofactor">
    <cofactor evidence="1">
        <name>Mg(2+)</name>
        <dbReference type="ChEBI" id="CHEBI:18420"/>
    </cofactor>
</comment>
<keyword evidence="4" id="KW-0808">Transferase</keyword>
<evidence type="ECO:0000313" key="9">
    <source>
        <dbReference type="Proteomes" id="UP000671862"/>
    </source>
</evidence>
<dbReference type="InterPro" id="IPR050256">
    <property type="entry name" value="Glycosyltransferase_2"/>
</dbReference>